<dbReference type="AlphaFoldDB" id="A0A438F4J2"/>
<organism evidence="2 3">
    <name type="scientific">Vitis vinifera</name>
    <name type="common">Grape</name>
    <dbReference type="NCBI Taxonomy" id="29760"/>
    <lineage>
        <taxon>Eukaryota</taxon>
        <taxon>Viridiplantae</taxon>
        <taxon>Streptophyta</taxon>
        <taxon>Embryophyta</taxon>
        <taxon>Tracheophyta</taxon>
        <taxon>Spermatophyta</taxon>
        <taxon>Magnoliopsida</taxon>
        <taxon>eudicotyledons</taxon>
        <taxon>Gunneridae</taxon>
        <taxon>Pentapetalae</taxon>
        <taxon>rosids</taxon>
        <taxon>Vitales</taxon>
        <taxon>Vitaceae</taxon>
        <taxon>Viteae</taxon>
        <taxon>Vitis</taxon>
    </lineage>
</organism>
<dbReference type="PANTHER" id="PTHR33116">
    <property type="entry name" value="REVERSE TRANSCRIPTASE ZINC-BINDING DOMAIN-CONTAINING PROTEIN-RELATED-RELATED"/>
    <property type="match status" value="1"/>
</dbReference>
<evidence type="ECO:0000259" key="1">
    <source>
        <dbReference type="Pfam" id="PF13966"/>
    </source>
</evidence>
<dbReference type="PANTHER" id="PTHR33116:SF78">
    <property type="entry name" value="OS12G0587133 PROTEIN"/>
    <property type="match status" value="1"/>
</dbReference>
<gene>
    <name evidence="2" type="ORF">CK203_071639</name>
</gene>
<feature type="domain" description="Reverse transcriptase zinc-binding" evidence="1">
    <location>
        <begin position="259"/>
        <end position="343"/>
    </location>
</feature>
<dbReference type="Proteomes" id="UP000288805">
    <property type="component" value="Unassembled WGS sequence"/>
</dbReference>
<dbReference type="Pfam" id="PF13966">
    <property type="entry name" value="zf-RVT"/>
    <property type="match status" value="1"/>
</dbReference>
<comment type="caution">
    <text evidence="2">The sequence shown here is derived from an EMBL/GenBank/DDBJ whole genome shotgun (WGS) entry which is preliminary data.</text>
</comment>
<reference evidence="2 3" key="1">
    <citation type="journal article" date="2018" name="PLoS Genet.">
        <title>Population sequencing reveals clonal diversity and ancestral inbreeding in the grapevine cultivar Chardonnay.</title>
        <authorList>
            <person name="Roach M.J."/>
            <person name="Johnson D.L."/>
            <person name="Bohlmann J."/>
            <person name="van Vuuren H.J."/>
            <person name="Jones S.J."/>
            <person name="Pretorius I.S."/>
            <person name="Schmidt S.A."/>
            <person name="Borneman A.R."/>
        </authorList>
    </citation>
    <scope>NUCLEOTIDE SEQUENCE [LARGE SCALE GENOMIC DNA]</scope>
    <source>
        <strain evidence="3">cv. Chardonnay</strain>
        <tissue evidence="2">Leaf</tissue>
    </source>
</reference>
<protein>
    <recommendedName>
        <fullName evidence="1">Reverse transcriptase zinc-binding domain-containing protein</fullName>
    </recommendedName>
</protein>
<dbReference type="EMBL" id="QGNW01001124">
    <property type="protein sequence ID" value="RVW54905.1"/>
    <property type="molecule type" value="Genomic_DNA"/>
</dbReference>
<accession>A0A438F4J2</accession>
<proteinExistence type="predicted"/>
<evidence type="ECO:0000313" key="3">
    <source>
        <dbReference type="Proteomes" id="UP000288805"/>
    </source>
</evidence>
<name>A0A438F4J2_VITVI</name>
<evidence type="ECO:0000313" key="2">
    <source>
        <dbReference type="EMBL" id="RVW54905.1"/>
    </source>
</evidence>
<sequence length="366" mass="42076">MEDIRDIRLISLVEGLYKLLAKVLANRLKKVVGKVVSSTQNAFVKGRQILGTALMANEAINSLLKRNESLRINLDKSEILPVRRVENLEALALEFDCKVRRLPTNYLGLPLGAQYKSVAVWDGVGERFQKRLAMWKRQFIFKRGRITLIRSTLSRGALERKFHFVKWDTVCLDKRKGGLGVRDLSTLNKALLSASKEAWLVELWDSMGEEGGWSPRFSRPFNDWEVEEVERLLVTIQGRQLNSNLEDRVLWKETKDGIFSVKSLYSALDSRSVVRFPKSIIWSLCVPTKVGFFAWETSWGKVLTLDQLKKRGWTLINRCFLCCAKEESIDHILIHCTKARVLWGLLFALFEVMWVLPYSVKDTLLG</sequence>
<dbReference type="InterPro" id="IPR026960">
    <property type="entry name" value="RVT-Znf"/>
</dbReference>